<sequence>MSEENDVVVVETESTVLAPEVPERTLIDRTMSLNIQSDTGRLNEGSDNDDSPPDLSGVKISLHLSMDQGGNVNVVSGSKTKKFLESDDAIISQIFSQTICSTGVTPTDENDEFFAGTDDSVINTDSLEPTQYTTIKSKKPSSIESPRSVNSNEDDDDEEEIDDDDDGLVKGASRLTILNNQQRPSIVIDCFDETPPISPPEEMTPSAGAAFYFHTTIVDEDDVEDTGVDSPGNDGENSSFDQSSSAQLNDDMHLDDELLQQAVAIVDNFTTIVEDDDDIVDQIIATDDIDIESKTDNNSINNLENDTITISNEETTINQTYKELAETETNEAPTHFLANSNGMGFEPPEPAMLQTNQVDPITYTNGSGLGHESEEDEEDDDSCSNNLTAKTFSFDDEALKCNFWCRFY</sequence>
<dbReference type="AlphaFoldDB" id="A0A336MU11"/>
<evidence type="ECO:0000313" key="2">
    <source>
        <dbReference type="EMBL" id="SSX14194.1"/>
    </source>
</evidence>
<name>A0A336MU11_CULSO</name>
<reference evidence="3" key="2">
    <citation type="submission" date="2018-07" db="EMBL/GenBank/DDBJ databases">
        <authorList>
            <person name="Quirk P.G."/>
            <person name="Krulwich T.A."/>
        </authorList>
    </citation>
    <scope>NUCLEOTIDE SEQUENCE</scope>
</reference>
<feature type="compositionally biased region" description="Acidic residues" evidence="1">
    <location>
        <begin position="373"/>
        <end position="382"/>
    </location>
</feature>
<dbReference type="EMBL" id="UFQT01002509">
    <property type="protein sequence ID" value="SSX33610.1"/>
    <property type="molecule type" value="Genomic_DNA"/>
</dbReference>
<gene>
    <name evidence="3" type="primary">CSON006681</name>
</gene>
<evidence type="ECO:0000313" key="3">
    <source>
        <dbReference type="EMBL" id="SSX33610.1"/>
    </source>
</evidence>
<protein>
    <submittedName>
        <fullName evidence="3">CSON006681 protein</fullName>
    </submittedName>
</protein>
<feature type="region of interest" description="Disordered" evidence="1">
    <location>
        <begin position="134"/>
        <end position="167"/>
    </location>
</feature>
<feature type="region of interest" description="Disordered" evidence="1">
    <location>
        <begin position="360"/>
        <end position="384"/>
    </location>
</feature>
<reference evidence="2" key="1">
    <citation type="submission" date="2018-04" db="EMBL/GenBank/DDBJ databases">
        <authorList>
            <person name="Go L.Y."/>
            <person name="Mitchell J.A."/>
        </authorList>
    </citation>
    <scope>NUCLEOTIDE SEQUENCE</scope>
    <source>
        <tissue evidence="2">Whole organism</tissue>
    </source>
</reference>
<feature type="region of interest" description="Disordered" evidence="1">
    <location>
        <begin position="35"/>
        <end position="56"/>
    </location>
</feature>
<proteinExistence type="predicted"/>
<feature type="region of interest" description="Disordered" evidence="1">
    <location>
        <begin position="223"/>
        <end position="246"/>
    </location>
</feature>
<organism evidence="3">
    <name type="scientific">Culicoides sonorensis</name>
    <name type="common">Biting midge</name>
    <dbReference type="NCBI Taxonomy" id="179676"/>
    <lineage>
        <taxon>Eukaryota</taxon>
        <taxon>Metazoa</taxon>
        <taxon>Ecdysozoa</taxon>
        <taxon>Arthropoda</taxon>
        <taxon>Hexapoda</taxon>
        <taxon>Insecta</taxon>
        <taxon>Pterygota</taxon>
        <taxon>Neoptera</taxon>
        <taxon>Endopterygota</taxon>
        <taxon>Diptera</taxon>
        <taxon>Nematocera</taxon>
        <taxon>Chironomoidea</taxon>
        <taxon>Ceratopogonidae</taxon>
        <taxon>Ceratopogoninae</taxon>
        <taxon>Culicoides</taxon>
        <taxon>Monoculicoides</taxon>
    </lineage>
</organism>
<dbReference type="VEuPathDB" id="VectorBase:CSON006681"/>
<feature type="compositionally biased region" description="Acidic residues" evidence="1">
    <location>
        <begin position="152"/>
        <end position="166"/>
    </location>
</feature>
<dbReference type="EMBL" id="UFQS01002509">
    <property type="protein sequence ID" value="SSX14194.1"/>
    <property type="molecule type" value="Genomic_DNA"/>
</dbReference>
<feature type="compositionally biased region" description="Polar residues" evidence="1">
    <location>
        <begin position="235"/>
        <end position="246"/>
    </location>
</feature>
<accession>A0A336MU11</accession>
<evidence type="ECO:0000256" key="1">
    <source>
        <dbReference type="SAM" id="MobiDB-lite"/>
    </source>
</evidence>